<dbReference type="InterPro" id="IPR058594">
    <property type="entry name" value="PB1-like_dom_pln"/>
</dbReference>
<feature type="domain" description="PB1-like" evidence="2">
    <location>
        <begin position="3"/>
        <end position="104"/>
    </location>
</feature>
<evidence type="ECO:0000313" key="4">
    <source>
        <dbReference type="Proteomes" id="UP000289738"/>
    </source>
</evidence>
<organism evidence="3 4">
    <name type="scientific">Arachis hypogaea</name>
    <name type="common">Peanut</name>
    <dbReference type="NCBI Taxonomy" id="3818"/>
    <lineage>
        <taxon>Eukaryota</taxon>
        <taxon>Viridiplantae</taxon>
        <taxon>Streptophyta</taxon>
        <taxon>Embryophyta</taxon>
        <taxon>Tracheophyta</taxon>
        <taxon>Spermatophyta</taxon>
        <taxon>Magnoliopsida</taxon>
        <taxon>eudicotyledons</taxon>
        <taxon>Gunneridae</taxon>
        <taxon>Pentapetalae</taxon>
        <taxon>rosids</taxon>
        <taxon>fabids</taxon>
        <taxon>Fabales</taxon>
        <taxon>Fabaceae</taxon>
        <taxon>Papilionoideae</taxon>
        <taxon>50 kb inversion clade</taxon>
        <taxon>dalbergioids sensu lato</taxon>
        <taxon>Dalbergieae</taxon>
        <taxon>Pterocarpus clade</taxon>
        <taxon>Arachis</taxon>
    </lineage>
</organism>
<comment type="caution">
    <text evidence="3">The sequence shown here is derived from an EMBL/GenBank/DDBJ whole genome shotgun (WGS) entry which is preliminary data.</text>
</comment>
<feature type="compositionally biased region" description="Low complexity" evidence="1">
    <location>
        <begin position="144"/>
        <end position="158"/>
    </location>
</feature>
<proteinExistence type="predicted"/>
<dbReference type="Proteomes" id="UP000289738">
    <property type="component" value="Chromosome B07"/>
</dbReference>
<keyword evidence="4" id="KW-1185">Reference proteome</keyword>
<dbReference type="AlphaFoldDB" id="A0A444YDW3"/>
<reference evidence="3 4" key="1">
    <citation type="submission" date="2019-01" db="EMBL/GenBank/DDBJ databases">
        <title>Sequencing of cultivated peanut Arachis hypogaea provides insights into genome evolution and oil improvement.</title>
        <authorList>
            <person name="Chen X."/>
        </authorList>
    </citation>
    <scope>NUCLEOTIDE SEQUENCE [LARGE SCALE GENOMIC DNA]</scope>
    <source>
        <strain evidence="4">cv. Fuhuasheng</strain>
        <tissue evidence="3">Leaves</tissue>
    </source>
</reference>
<evidence type="ECO:0000256" key="1">
    <source>
        <dbReference type="SAM" id="MobiDB-lite"/>
    </source>
</evidence>
<gene>
    <name evidence="3" type="ORF">Ahy_B07g088209</name>
</gene>
<name>A0A444YDW3_ARAHY</name>
<protein>
    <recommendedName>
        <fullName evidence="2">PB1-like domain-containing protein</fullName>
    </recommendedName>
</protein>
<sequence>MGDHLITIIFHRGGSFITEVDGGMSYNGGEVSKLSGVNTDTLDVFFVRDYHRNIGYDNVTQTRWLVPNRPLQSGLRAITDDKELLKMCYLAQQNKRVIHVYYKHGVSKPLYSEDAEPVSSKGKELMVIQDFIPTPNPTTNVTAEPIPTTTLSTPTSEPNDTTIPT</sequence>
<evidence type="ECO:0000313" key="3">
    <source>
        <dbReference type="EMBL" id="RYR00124.1"/>
    </source>
</evidence>
<dbReference type="Pfam" id="PF26130">
    <property type="entry name" value="PB1-like"/>
    <property type="match status" value="1"/>
</dbReference>
<accession>A0A444YDW3</accession>
<evidence type="ECO:0000259" key="2">
    <source>
        <dbReference type="Pfam" id="PF26130"/>
    </source>
</evidence>
<dbReference type="EMBL" id="SDMP01000017">
    <property type="protein sequence ID" value="RYR00124.1"/>
    <property type="molecule type" value="Genomic_DNA"/>
</dbReference>
<feature type="region of interest" description="Disordered" evidence="1">
    <location>
        <begin position="136"/>
        <end position="165"/>
    </location>
</feature>